<organism evidence="3 4">
    <name type="scientific">Folsomia candida</name>
    <name type="common">Springtail</name>
    <dbReference type="NCBI Taxonomy" id="158441"/>
    <lineage>
        <taxon>Eukaryota</taxon>
        <taxon>Metazoa</taxon>
        <taxon>Ecdysozoa</taxon>
        <taxon>Arthropoda</taxon>
        <taxon>Hexapoda</taxon>
        <taxon>Collembola</taxon>
        <taxon>Entomobryomorpha</taxon>
        <taxon>Isotomoidea</taxon>
        <taxon>Isotomidae</taxon>
        <taxon>Proisotominae</taxon>
        <taxon>Folsomia</taxon>
    </lineage>
</organism>
<dbReference type="Gene3D" id="2.40.10.10">
    <property type="entry name" value="Trypsin-like serine proteases"/>
    <property type="match status" value="1"/>
</dbReference>
<keyword evidence="2" id="KW-1133">Transmembrane helix</keyword>
<sequence>MKVKLQDSHYLLSKLYFSTIFITLFGISFTHSACHTYHYTPDDCGLIEEIPGDTRTQIPWTAGIYLKTVGGGFALHATGTILSPTTILTVFTSPLEKLAKRIKPGRNSGPENFLVGVGLRSGNLSGHHADKHSQFAEVSFIEPYITQESSQRDFHFVMFHLKTTLDFSTPFVKSICLPHFQLGRNPGGKGEFLHGGFLKLKQAGNKGGLFPGEDDAGLQVHFVQTVMGYNCVKSYEKYYGGGVFPVGMFYSGISPPTGCLMQGSAVTTKIGHQYYLAGLTTYVRGRKGGLCRNDTVYFNSRLSTANEWIEKSLSCGPVQTVGGEDSLSTTGDLLKKKYERFAVALKAASPGRYRSELIICTTNWRGGLDTSQSPKEINKVPAPEGNSGKAGVVL</sequence>
<evidence type="ECO:0000256" key="1">
    <source>
        <dbReference type="SAM" id="MobiDB-lite"/>
    </source>
</evidence>
<dbReference type="EMBL" id="LNIX01000024">
    <property type="protein sequence ID" value="OXA42950.1"/>
    <property type="molecule type" value="Genomic_DNA"/>
</dbReference>
<feature type="transmembrane region" description="Helical" evidence="2">
    <location>
        <begin position="12"/>
        <end position="31"/>
    </location>
</feature>
<evidence type="ECO:0000313" key="4">
    <source>
        <dbReference type="Proteomes" id="UP000198287"/>
    </source>
</evidence>
<keyword evidence="2" id="KW-0472">Membrane</keyword>
<feature type="region of interest" description="Disordered" evidence="1">
    <location>
        <begin position="370"/>
        <end position="394"/>
    </location>
</feature>
<protein>
    <recommendedName>
        <fullName evidence="5">Peptidase S1 domain-containing protein</fullName>
    </recommendedName>
</protein>
<dbReference type="AlphaFoldDB" id="A0A226DCU2"/>
<accession>A0A226DCU2</accession>
<dbReference type="Proteomes" id="UP000198287">
    <property type="component" value="Unassembled WGS sequence"/>
</dbReference>
<name>A0A226DCU2_FOLCA</name>
<reference evidence="3 4" key="1">
    <citation type="submission" date="2015-12" db="EMBL/GenBank/DDBJ databases">
        <title>The genome of Folsomia candida.</title>
        <authorList>
            <person name="Faddeeva A."/>
            <person name="Derks M.F."/>
            <person name="Anvar Y."/>
            <person name="Smit S."/>
            <person name="Van Straalen N."/>
            <person name="Roelofs D."/>
        </authorList>
    </citation>
    <scope>NUCLEOTIDE SEQUENCE [LARGE SCALE GENOMIC DNA]</scope>
    <source>
        <strain evidence="3 4">VU population</strain>
        <tissue evidence="3">Whole body</tissue>
    </source>
</reference>
<dbReference type="InterPro" id="IPR009003">
    <property type="entry name" value="Peptidase_S1_PA"/>
</dbReference>
<gene>
    <name evidence="3" type="ORF">Fcan01_22253</name>
</gene>
<comment type="caution">
    <text evidence="3">The sequence shown here is derived from an EMBL/GenBank/DDBJ whole genome shotgun (WGS) entry which is preliminary data.</text>
</comment>
<dbReference type="InterPro" id="IPR043504">
    <property type="entry name" value="Peptidase_S1_PA_chymotrypsin"/>
</dbReference>
<evidence type="ECO:0000313" key="3">
    <source>
        <dbReference type="EMBL" id="OXA42950.1"/>
    </source>
</evidence>
<evidence type="ECO:0008006" key="5">
    <source>
        <dbReference type="Google" id="ProtNLM"/>
    </source>
</evidence>
<dbReference type="OMA" id="RSELIIC"/>
<dbReference type="OrthoDB" id="2019384at2759"/>
<dbReference type="SUPFAM" id="SSF50494">
    <property type="entry name" value="Trypsin-like serine proteases"/>
    <property type="match status" value="1"/>
</dbReference>
<keyword evidence="2" id="KW-0812">Transmembrane</keyword>
<keyword evidence="4" id="KW-1185">Reference proteome</keyword>
<evidence type="ECO:0000256" key="2">
    <source>
        <dbReference type="SAM" id="Phobius"/>
    </source>
</evidence>
<proteinExistence type="predicted"/>